<evidence type="ECO:0000256" key="4">
    <source>
        <dbReference type="ARBA" id="ARBA00022729"/>
    </source>
</evidence>
<dbReference type="GO" id="GO:0005737">
    <property type="term" value="C:cytoplasm"/>
    <property type="evidence" value="ECO:0007669"/>
    <property type="project" value="TreeGrafter"/>
</dbReference>
<evidence type="ECO:0000256" key="5">
    <source>
        <dbReference type="ARBA" id="ARBA00022801"/>
    </source>
</evidence>
<dbReference type="GO" id="GO:0046872">
    <property type="term" value="F:metal ion binding"/>
    <property type="evidence" value="ECO:0007669"/>
    <property type="project" value="UniProtKB-KW"/>
</dbReference>
<dbReference type="SUPFAM" id="SSF53649">
    <property type="entry name" value="Alkaline phosphatase-like"/>
    <property type="match status" value="1"/>
</dbReference>
<keyword evidence="5" id="KW-0378">Hydrolase</keyword>
<dbReference type="InterPro" id="IPR000917">
    <property type="entry name" value="Sulfatase_N"/>
</dbReference>
<keyword evidence="9" id="KW-1185">Reference proteome</keyword>
<keyword evidence="4" id="KW-0732">Signal</keyword>
<name>A0A916QZ98_9RHOB</name>
<dbReference type="AlphaFoldDB" id="A0A916QZ98"/>
<evidence type="ECO:0000259" key="7">
    <source>
        <dbReference type="Pfam" id="PF00884"/>
    </source>
</evidence>
<sequence length="465" mass="52165">MVVSTSNVKNILFLSIEDLNDWIEPLGGHPDTITPNLTRLAARAQVFQNAYAEAPACSPSRTSTLFGRHPWSTGVYANNHKWHDYFEPGARKSLVGQFRDAGFETHGAGKVFHVAPKHFDHSDWTSYNDIRIEGVEPISKTRKSGKVGPYTDFGPLDEGHLQYDDHNTEWLVNRLHPGAIGQFWALGLYRPHLPFLVQQKYFDRFPDEVADPPGLGLNRFDPANTSLHDPLPESGKTIANDSAMLRRILGRNDEYKDLLKAYLASINYADELLGHVLDRMDACNLWDNTLVVLWSDHGWQLGEKLAFRKFTLWERALRVPLMFAGAGIEAGKVNEPVSLCDIAPTLFARAGLLTPEQFEGQDLSPALDHSDGELRGYAAAVWGRDFKTDSPKLAMSARSHTHRYILYWDGGEELYDHCADPFEHVNLLADPAAVKDPELAALREAHQLMLPEDFAIPVSQTTFRG</sequence>
<evidence type="ECO:0000256" key="6">
    <source>
        <dbReference type="ARBA" id="ARBA00022837"/>
    </source>
</evidence>
<comment type="cofactor">
    <cofactor evidence="1">
        <name>Ca(2+)</name>
        <dbReference type="ChEBI" id="CHEBI:29108"/>
    </cofactor>
</comment>
<organism evidence="8 9">
    <name type="scientific">Neptunicoccus cionae</name>
    <dbReference type="NCBI Taxonomy" id="2035344"/>
    <lineage>
        <taxon>Bacteria</taxon>
        <taxon>Pseudomonadati</taxon>
        <taxon>Pseudomonadota</taxon>
        <taxon>Alphaproteobacteria</taxon>
        <taxon>Rhodobacterales</taxon>
        <taxon>Paracoccaceae</taxon>
        <taxon>Neptunicoccus</taxon>
    </lineage>
</organism>
<gene>
    <name evidence="8" type="ORF">GCM10011498_22900</name>
</gene>
<reference evidence="8" key="1">
    <citation type="journal article" date="2014" name="Int. J. Syst. Evol. Microbiol.">
        <title>Complete genome sequence of Corynebacterium casei LMG S-19264T (=DSM 44701T), isolated from a smear-ripened cheese.</title>
        <authorList>
            <consortium name="US DOE Joint Genome Institute (JGI-PGF)"/>
            <person name="Walter F."/>
            <person name="Albersmeier A."/>
            <person name="Kalinowski J."/>
            <person name="Ruckert C."/>
        </authorList>
    </citation>
    <scope>NUCLEOTIDE SEQUENCE</scope>
    <source>
        <strain evidence="8">CGMCC 1.15880</strain>
    </source>
</reference>
<dbReference type="InterPro" id="IPR017850">
    <property type="entry name" value="Alkaline_phosphatase_core_sf"/>
</dbReference>
<dbReference type="GO" id="GO:0004423">
    <property type="term" value="F:iduronate-2-sulfatase activity"/>
    <property type="evidence" value="ECO:0007669"/>
    <property type="project" value="InterPro"/>
</dbReference>
<comment type="caution">
    <text evidence="8">The sequence shown here is derived from an EMBL/GenBank/DDBJ whole genome shotgun (WGS) entry which is preliminary data.</text>
</comment>
<evidence type="ECO:0000256" key="3">
    <source>
        <dbReference type="ARBA" id="ARBA00022723"/>
    </source>
</evidence>
<evidence type="ECO:0000313" key="8">
    <source>
        <dbReference type="EMBL" id="GGA21612.1"/>
    </source>
</evidence>
<dbReference type="EMBL" id="BMKA01000003">
    <property type="protein sequence ID" value="GGA21612.1"/>
    <property type="molecule type" value="Genomic_DNA"/>
</dbReference>
<proteinExistence type="inferred from homology"/>
<dbReference type="Proteomes" id="UP000628017">
    <property type="component" value="Unassembled WGS sequence"/>
</dbReference>
<evidence type="ECO:0000313" key="9">
    <source>
        <dbReference type="Proteomes" id="UP000628017"/>
    </source>
</evidence>
<dbReference type="PANTHER" id="PTHR45953">
    <property type="entry name" value="IDURONATE 2-SULFATASE"/>
    <property type="match status" value="1"/>
</dbReference>
<comment type="similarity">
    <text evidence="2">Belongs to the sulfatase family.</text>
</comment>
<dbReference type="Gene3D" id="3.40.720.10">
    <property type="entry name" value="Alkaline Phosphatase, subunit A"/>
    <property type="match status" value="1"/>
</dbReference>
<dbReference type="PANTHER" id="PTHR45953:SF1">
    <property type="entry name" value="IDURONATE 2-SULFATASE"/>
    <property type="match status" value="1"/>
</dbReference>
<reference evidence="8" key="2">
    <citation type="submission" date="2020-09" db="EMBL/GenBank/DDBJ databases">
        <authorList>
            <person name="Sun Q."/>
            <person name="Zhou Y."/>
        </authorList>
    </citation>
    <scope>NUCLEOTIDE SEQUENCE</scope>
    <source>
        <strain evidence="8">CGMCC 1.15880</strain>
    </source>
</reference>
<protein>
    <submittedName>
        <fullName evidence="8">Iduronate-2-sulfatase</fullName>
    </submittedName>
</protein>
<accession>A0A916QZ98</accession>
<evidence type="ECO:0000256" key="2">
    <source>
        <dbReference type="ARBA" id="ARBA00008779"/>
    </source>
</evidence>
<keyword evidence="6" id="KW-0106">Calcium</keyword>
<feature type="domain" description="Sulfatase N-terminal" evidence="7">
    <location>
        <begin position="9"/>
        <end position="351"/>
    </location>
</feature>
<dbReference type="Pfam" id="PF00884">
    <property type="entry name" value="Sulfatase"/>
    <property type="match status" value="1"/>
</dbReference>
<evidence type="ECO:0000256" key="1">
    <source>
        <dbReference type="ARBA" id="ARBA00001913"/>
    </source>
</evidence>
<dbReference type="CDD" id="cd16030">
    <property type="entry name" value="iduronate-2-sulfatase"/>
    <property type="match status" value="1"/>
</dbReference>
<dbReference type="InterPro" id="IPR035874">
    <property type="entry name" value="IDS"/>
</dbReference>
<keyword evidence="3" id="KW-0479">Metal-binding</keyword>